<organism evidence="2 3">
    <name type="scientific">Penicillium steckii</name>
    <dbReference type="NCBI Taxonomy" id="303698"/>
    <lineage>
        <taxon>Eukaryota</taxon>
        <taxon>Fungi</taxon>
        <taxon>Dikarya</taxon>
        <taxon>Ascomycota</taxon>
        <taxon>Pezizomycotina</taxon>
        <taxon>Eurotiomycetes</taxon>
        <taxon>Eurotiomycetidae</taxon>
        <taxon>Eurotiales</taxon>
        <taxon>Aspergillaceae</taxon>
        <taxon>Penicillium</taxon>
    </lineage>
</organism>
<dbReference type="AlphaFoldDB" id="A0A1V6SVX3"/>
<reference evidence="3" key="1">
    <citation type="journal article" date="2017" name="Nat. Microbiol.">
        <title>Global analysis of biosynthetic gene clusters reveals vast potential of secondary metabolite production in Penicillium species.</title>
        <authorList>
            <person name="Nielsen J.C."/>
            <person name="Grijseels S."/>
            <person name="Prigent S."/>
            <person name="Ji B."/>
            <person name="Dainat J."/>
            <person name="Nielsen K.F."/>
            <person name="Frisvad J.C."/>
            <person name="Workman M."/>
            <person name="Nielsen J."/>
        </authorList>
    </citation>
    <scope>NUCLEOTIDE SEQUENCE [LARGE SCALE GENOMIC DNA]</scope>
    <source>
        <strain evidence="3">IBT 24891</strain>
    </source>
</reference>
<sequence length="204" mass="23373">MPDLLRHVQFDTIKLHLQDEQTKIVNRQESQEAELRAQQDLQIKLFERQMQQDEYLKILQDGQAEILGRQQSHHEEIIQVLLWQNQLISTAIPQSPRPSFTSTTSPGSPPLTEFSPPPKKRTQSSANSFVWGFTKPLDSNGGTGPVLTRNTRLPRLEKKKRLASLGTQVAYGRIIPAIARYIIRITSNRPDGHIFIHMGSFRTW</sequence>
<gene>
    <name evidence="2" type="ORF">PENSTE_c019G05133</name>
</gene>
<evidence type="ECO:0000313" key="3">
    <source>
        <dbReference type="Proteomes" id="UP000191285"/>
    </source>
</evidence>
<feature type="region of interest" description="Disordered" evidence="1">
    <location>
        <begin position="93"/>
        <end position="125"/>
    </location>
</feature>
<feature type="compositionally biased region" description="Low complexity" evidence="1">
    <location>
        <begin position="93"/>
        <end position="112"/>
    </location>
</feature>
<keyword evidence="3" id="KW-1185">Reference proteome</keyword>
<dbReference type="EMBL" id="MLKD01000019">
    <property type="protein sequence ID" value="OQE17910.1"/>
    <property type="molecule type" value="Genomic_DNA"/>
</dbReference>
<evidence type="ECO:0000313" key="2">
    <source>
        <dbReference type="EMBL" id="OQE17910.1"/>
    </source>
</evidence>
<proteinExistence type="predicted"/>
<dbReference type="Proteomes" id="UP000191285">
    <property type="component" value="Unassembled WGS sequence"/>
</dbReference>
<accession>A0A1V6SVX3</accession>
<name>A0A1V6SVX3_9EURO</name>
<protein>
    <submittedName>
        <fullName evidence="2">Uncharacterized protein</fullName>
    </submittedName>
</protein>
<comment type="caution">
    <text evidence="2">The sequence shown here is derived from an EMBL/GenBank/DDBJ whole genome shotgun (WGS) entry which is preliminary data.</text>
</comment>
<evidence type="ECO:0000256" key="1">
    <source>
        <dbReference type="SAM" id="MobiDB-lite"/>
    </source>
</evidence>